<evidence type="ECO:0000256" key="1">
    <source>
        <dbReference type="ARBA" id="ARBA00006226"/>
    </source>
</evidence>
<accession>A0A3M8SPG5</accession>
<evidence type="ECO:0000256" key="2">
    <source>
        <dbReference type="ARBA" id="ARBA00022649"/>
    </source>
</evidence>
<proteinExistence type="inferred from homology"/>
<evidence type="ECO:0000313" key="4">
    <source>
        <dbReference type="Proteomes" id="UP000267049"/>
    </source>
</evidence>
<dbReference type="PANTHER" id="PTHR33755:SF5">
    <property type="entry name" value="TYPE II TOXIN-ANTITOXIN SYSTEM RELE_PARE FAMILY TOXIN"/>
    <property type="match status" value="1"/>
</dbReference>
<gene>
    <name evidence="3" type="ORF">EER27_13745</name>
</gene>
<dbReference type="InterPro" id="IPR007712">
    <property type="entry name" value="RelE/ParE_toxin"/>
</dbReference>
<organism evidence="3 4">
    <name type="scientific">Montanilutibacter psychrotolerans</name>
    <dbReference type="NCBI Taxonomy" id="1327343"/>
    <lineage>
        <taxon>Bacteria</taxon>
        <taxon>Pseudomonadati</taxon>
        <taxon>Pseudomonadota</taxon>
        <taxon>Gammaproteobacteria</taxon>
        <taxon>Lysobacterales</taxon>
        <taxon>Lysobacteraceae</taxon>
        <taxon>Montanilutibacter</taxon>
    </lineage>
</organism>
<protein>
    <submittedName>
        <fullName evidence="3">Type II toxin-antitoxin system RelE/ParE family toxin</fullName>
    </submittedName>
</protein>
<reference evidence="3 4" key="1">
    <citation type="submission" date="2018-11" db="EMBL/GenBank/DDBJ databases">
        <title>Lysobacter cryohumiis sp. nov., isolated from soil in the Tianshan Mountains, Xinjiang, China.</title>
        <authorList>
            <person name="Luo Y."/>
            <person name="Sheng H."/>
        </authorList>
    </citation>
    <scope>NUCLEOTIDE SEQUENCE [LARGE SCALE GENOMIC DNA]</scope>
    <source>
        <strain evidence="3 4">ZS60</strain>
    </source>
</reference>
<keyword evidence="2" id="KW-1277">Toxin-antitoxin system</keyword>
<dbReference type="OrthoDB" id="9798046at2"/>
<dbReference type="PANTHER" id="PTHR33755">
    <property type="entry name" value="TOXIN PARE1-RELATED"/>
    <property type="match status" value="1"/>
</dbReference>
<name>A0A3M8SPG5_9GAMM</name>
<dbReference type="Proteomes" id="UP000267049">
    <property type="component" value="Unassembled WGS sequence"/>
</dbReference>
<dbReference type="EMBL" id="RIBS01000007">
    <property type="protein sequence ID" value="RNF82565.1"/>
    <property type="molecule type" value="Genomic_DNA"/>
</dbReference>
<comment type="caution">
    <text evidence="3">The sequence shown here is derived from an EMBL/GenBank/DDBJ whole genome shotgun (WGS) entry which is preliminary data.</text>
</comment>
<dbReference type="AlphaFoldDB" id="A0A3M8SPG5"/>
<dbReference type="Gene3D" id="3.30.2310.20">
    <property type="entry name" value="RelE-like"/>
    <property type="match status" value="1"/>
</dbReference>
<dbReference type="InterPro" id="IPR051803">
    <property type="entry name" value="TA_system_RelE-like_toxin"/>
</dbReference>
<sequence length="107" mass="12193">MAEIVWSEPALSDLDAIADYIALENPAAAADFVRRVFAHVGQLADHPESGSRPREIPRSRYRQIVEPTCRVFYRHDGQRVFILHVMRTERLLRESALAARRKPARAG</sequence>
<dbReference type="RefSeq" id="WP_123088701.1">
    <property type="nucleotide sequence ID" value="NZ_RIBS01000007.1"/>
</dbReference>
<dbReference type="Pfam" id="PF05016">
    <property type="entry name" value="ParE_toxin"/>
    <property type="match status" value="1"/>
</dbReference>
<keyword evidence="4" id="KW-1185">Reference proteome</keyword>
<dbReference type="InterPro" id="IPR035093">
    <property type="entry name" value="RelE/ParE_toxin_dom_sf"/>
</dbReference>
<comment type="similarity">
    <text evidence="1">Belongs to the RelE toxin family.</text>
</comment>
<evidence type="ECO:0000313" key="3">
    <source>
        <dbReference type="EMBL" id="RNF82565.1"/>
    </source>
</evidence>